<keyword evidence="3" id="KW-0808">Transferase</keyword>
<evidence type="ECO:0000256" key="2">
    <source>
        <dbReference type="ARBA" id="ARBA00022576"/>
    </source>
</evidence>
<dbReference type="AlphaFoldDB" id="A0AAJ6AJM7"/>
<dbReference type="InterPro" id="IPR015421">
    <property type="entry name" value="PyrdxlP-dep_Trfase_major"/>
</dbReference>
<dbReference type="PANTHER" id="PTHR43807:SF20">
    <property type="entry name" value="FI04487P"/>
    <property type="match status" value="1"/>
</dbReference>
<protein>
    <submittedName>
        <fullName evidence="7">Aminotransferase class I/II-fold pyridoxal phosphate-dependent enzyme</fullName>
    </submittedName>
</protein>
<name>A0AAJ6AJM7_9MICC</name>
<dbReference type="Gene3D" id="3.40.640.10">
    <property type="entry name" value="Type I PLP-dependent aspartate aminotransferase-like (Major domain)"/>
    <property type="match status" value="1"/>
</dbReference>
<dbReference type="Proteomes" id="UP001224674">
    <property type="component" value="Chromosome"/>
</dbReference>
<evidence type="ECO:0000256" key="5">
    <source>
        <dbReference type="SAM" id="MobiDB-lite"/>
    </source>
</evidence>
<evidence type="ECO:0000313" key="7">
    <source>
        <dbReference type="EMBL" id="WGH93439.1"/>
    </source>
</evidence>
<dbReference type="SUPFAM" id="SSF53383">
    <property type="entry name" value="PLP-dependent transferases"/>
    <property type="match status" value="1"/>
</dbReference>
<dbReference type="InterPro" id="IPR015424">
    <property type="entry name" value="PyrdxlP-dep_Trfase"/>
</dbReference>
<dbReference type="InterPro" id="IPR015422">
    <property type="entry name" value="PyrdxlP-dep_Trfase_small"/>
</dbReference>
<feature type="domain" description="Aminotransferase class I/classII large" evidence="6">
    <location>
        <begin position="55"/>
        <end position="421"/>
    </location>
</feature>
<organism evidence="7 8">
    <name type="scientific">Auritidibacter ignavus</name>
    <dbReference type="NCBI Taxonomy" id="678932"/>
    <lineage>
        <taxon>Bacteria</taxon>
        <taxon>Bacillati</taxon>
        <taxon>Actinomycetota</taxon>
        <taxon>Actinomycetes</taxon>
        <taxon>Micrococcales</taxon>
        <taxon>Micrococcaceae</taxon>
        <taxon>Auritidibacter</taxon>
    </lineage>
</organism>
<dbReference type="Gene3D" id="3.90.1150.10">
    <property type="entry name" value="Aspartate Aminotransferase, domain 1"/>
    <property type="match status" value="1"/>
</dbReference>
<dbReference type="Pfam" id="PF00155">
    <property type="entry name" value="Aminotran_1_2"/>
    <property type="match status" value="1"/>
</dbReference>
<keyword evidence="4" id="KW-0663">Pyridoxal phosphate</keyword>
<reference evidence="7 8" key="1">
    <citation type="submission" date="2023-03" db="EMBL/GenBank/DDBJ databases">
        <title>Complete genome sequences of several Auritidibacter ignavus strains isolated from ear infections.</title>
        <authorList>
            <person name="Baehr T."/>
            <person name="Baumhoegger A.M."/>
        </authorList>
    </citation>
    <scope>NUCLEOTIDE SEQUENCE [LARGE SCALE GENOMIC DNA]</scope>
    <source>
        <strain evidence="7 8">BABAE-6</strain>
    </source>
</reference>
<evidence type="ECO:0000259" key="6">
    <source>
        <dbReference type="Pfam" id="PF00155"/>
    </source>
</evidence>
<gene>
    <name evidence="7" type="ORF">QDX21_01060</name>
</gene>
<keyword evidence="2 7" id="KW-0032">Aminotransferase</keyword>
<dbReference type="InterPro" id="IPR051326">
    <property type="entry name" value="Kynurenine-oxoglutarate_AT"/>
</dbReference>
<dbReference type="CDD" id="cd00609">
    <property type="entry name" value="AAT_like"/>
    <property type="match status" value="1"/>
</dbReference>
<dbReference type="PANTHER" id="PTHR43807">
    <property type="entry name" value="FI04487P"/>
    <property type="match status" value="1"/>
</dbReference>
<evidence type="ECO:0000256" key="3">
    <source>
        <dbReference type="ARBA" id="ARBA00022679"/>
    </source>
</evidence>
<proteinExistence type="predicted"/>
<evidence type="ECO:0000256" key="1">
    <source>
        <dbReference type="ARBA" id="ARBA00001933"/>
    </source>
</evidence>
<dbReference type="GO" id="GO:0016212">
    <property type="term" value="F:kynurenine-oxoglutarate transaminase activity"/>
    <property type="evidence" value="ECO:0007669"/>
    <property type="project" value="TreeGrafter"/>
</dbReference>
<dbReference type="RefSeq" id="WP_279674945.1">
    <property type="nucleotide sequence ID" value="NZ_CP122566.1"/>
</dbReference>
<dbReference type="GO" id="GO:0030170">
    <property type="term" value="F:pyridoxal phosphate binding"/>
    <property type="evidence" value="ECO:0007669"/>
    <property type="project" value="InterPro"/>
</dbReference>
<accession>A0AAJ6AJM7</accession>
<sequence length="428" mass="45392">MDNAQDPAVIPQSSVTEFPPGPWQAVATGAGLLTDGVPAPTIFEEMTTAAREYEAVNLGQGFPDQDGPEFIRARAGEIIAAGSATYPGANQYAAGTGFESLRQALANYYRRSTEVEWDPASNILVTTGATEALAASILAFVNPGDEVITFEPSYDSYGAIIGLAGARDVPVPLHAPDFQPSPAALEQAITDATRMVILNTPHNPSGRSVDADTLAQIVAICARHNVWLLSDEVYETLMYTGEHRSAATYAHGAQGYSKIITVSSAGKMLSLTGWKVGWLLADAPVVSAIRAVKQFLTYSSGPAYQMAVAEALDAPARLDPFLASQRAEFGAQRDRLVTALRSAGLDPVVPDAGYFVVVDLAPLGVTDAATAARELVKDPGIAGIPVSSFCSTDNALKRFGSWMRLAFCKSPTVMDQALQRLERLPDGR</sequence>
<dbReference type="EMBL" id="CP122566">
    <property type="protein sequence ID" value="WGH93439.1"/>
    <property type="molecule type" value="Genomic_DNA"/>
</dbReference>
<dbReference type="InterPro" id="IPR004839">
    <property type="entry name" value="Aminotransferase_I/II_large"/>
</dbReference>
<evidence type="ECO:0000313" key="8">
    <source>
        <dbReference type="Proteomes" id="UP001224674"/>
    </source>
</evidence>
<dbReference type="GO" id="GO:0005737">
    <property type="term" value="C:cytoplasm"/>
    <property type="evidence" value="ECO:0007669"/>
    <property type="project" value="TreeGrafter"/>
</dbReference>
<comment type="cofactor">
    <cofactor evidence="1">
        <name>pyridoxal 5'-phosphate</name>
        <dbReference type="ChEBI" id="CHEBI:597326"/>
    </cofactor>
</comment>
<evidence type="ECO:0000256" key="4">
    <source>
        <dbReference type="ARBA" id="ARBA00022898"/>
    </source>
</evidence>
<keyword evidence="8" id="KW-1185">Reference proteome</keyword>
<feature type="region of interest" description="Disordered" evidence="5">
    <location>
        <begin position="1"/>
        <end position="21"/>
    </location>
</feature>